<accession>A0ABQ6FWY4</accession>
<keyword evidence="6 7" id="KW-0472">Membrane</keyword>
<evidence type="ECO:0000259" key="8">
    <source>
        <dbReference type="PROSITE" id="PS50893"/>
    </source>
</evidence>
<dbReference type="Proteomes" id="UP001344906">
    <property type="component" value="Unassembled WGS sequence"/>
</dbReference>
<dbReference type="Pfam" id="PF00664">
    <property type="entry name" value="ABC_membrane"/>
    <property type="match status" value="1"/>
</dbReference>
<dbReference type="InterPro" id="IPR011527">
    <property type="entry name" value="ABC1_TM_dom"/>
</dbReference>
<keyword evidence="2 7" id="KW-0812">Transmembrane</keyword>
<feature type="transmembrane region" description="Helical" evidence="7">
    <location>
        <begin position="177"/>
        <end position="198"/>
    </location>
</feature>
<dbReference type="SUPFAM" id="SSF52540">
    <property type="entry name" value="P-loop containing nucleoside triphosphate hydrolases"/>
    <property type="match status" value="1"/>
</dbReference>
<evidence type="ECO:0000256" key="2">
    <source>
        <dbReference type="ARBA" id="ARBA00022692"/>
    </source>
</evidence>
<dbReference type="InterPro" id="IPR003439">
    <property type="entry name" value="ABC_transporter-like_ATP-bd"/>
</dbReference>
<comment type="caution">
    <text evidence="10">The sequence shown here is derived from an EMBL/GenBank/DDBJ whole genome shotgun (WGS) entry which is preliminary data.</text>
</comment>
<evidence type="ECO:0000256" key="1">
    <source>
        <dbReference type="ARBA" id="ARBA00004651"/>
    </source>
</evidence>
<evidence type="ECO:0000256" key="3">
    <source>
        <dbReference type="ARBA" id="ARBA00022741"/>
    </source>
</evidence>
<gene>
    <name evidence="10" type="ORF">KDH_51610</name>
</gene>
<comment type="subcellular location">
    <subcellularLocation>
        <location evidence="1">Cell membrane</location>
        <topology evidence="1">Multi-pass membrane protein</topology>
    </subcellularLocation>
</comment>
<dbReference type="InterPro" id="IPR039421">
    <property type="entry name" value="Type_1_exporter"/>
</dbReference>
<dbReference type="Gene3D" id="1.20.1560.10">
    <property type="entry name" value="ABC transporter type 1, transmembrane domain"/>
    <property type="match status" value="1"/>
</dbReference>
<keyword evidence="11" id="KW-1185">Reference proteome</keyword>
<keyword evidence="5 7" id="KW-1133">Transmembrane helix</keyword>
<dbReference type="PANTHER" id="PTHR43394">
    <property type="entry name" value="ATP-DEPENDENT PERMEASE MDL1, MITOCHONDRIAL"/>
    <property type="match status" value="1"/>
</dbReference>
<protein>
    <submittedName>
        <fullName evidence="10">ABC transporter</fullName>
    </submittedName>
</protein>
<feature type="domain" description="ABC transmembrane type-1" evidence="9">
    <location>
        <begin position="38"/>
        <end position="319"/>
    </location>
</feature>
<evidence type="ECO:0000256" key="6">
    <source>
        <dbReference type="ARBA" id="ARBA00023136"/>
    </source>
</evidence>
<dbReference type="PANTHER" id="PTHR43394:SF1">
    <property type="entry name" value="ATP-BINDING CASSETTE SUB-FAMILY B MEMBER 10, MITOCHONDRIAL"/>
    <property type="match status" value="1"/>
</dbReference>
<dbReference type="SUPFAM" id="SSF90123">
    <property type="entry name" value="ABC transporter transmembrane region"/>
    <property type="match status" value="1"/>
</dbReference>
<dbReference type="EMBL" id="BSRI01000002">
    <property type="protein sequence ID" value="GLV58328.1"/>
    <property type="molecule type" value="Genomic_DNA"/>
</dbReference>
<keyword evidence="4" id="KW-0067">ATP-binding</keyword>
<feature type="domain" description="ABC transporter" evidence="8">
    <location>
        <begin position="352"/>
        <end position="586"/>
    </location>
</feature>
<evidence type="ECO:0000256" key="7">
    <source>
        <dbReference type="SAM" id="Phobius"/>
    </source>
</evidence>
<name>A0ABQ6FWY4_9CHLR</name>
<evidence type="ECO:0000259" key="9">
    <source>
        <dbReference type="PROSITE" id="PS50929"/>
    </source>
</evidence>
<feature type="transmembrane region" description="Helical" evidence="7">
    <location>
        <begin position="34"/>
        <end position="58"/>
    </location>
</feature>
<dbReference type="Gene3D" id="3.40.50.300">
    <property type="entry name" value="P-loop containing nucleotide triphosphate hydrolases"/>
    <property type="match status" value="1"/>
</dbReference>
<dbReference type="Pfam" id="PF00005">
    <property type="entry name" value="ABC_tran"/>
    <property type="match status" value="1"/>
</dbReference>
<organism evidence="10 11">
    <name type="scientific">Dictyobacter halimunensis</name>
    <dbReference type="NCBI Taxonomy" id="3026934"/>
    <lineage>
        <taxon>Bacteria</taxon>
        <taxon>Bacillati</taxon>
        <taxon>Chloroflexota</taxon>
        <taxon>Ktedonobacteria</taxon>
        <taxon>Ktedonobacterales</taxon>
        <taxon>Dictyobacteraceae</taxon>
        <taxon>Dictyobacter</taxon>
    </lineage>
</organism>
<dbReference type="InterPro" id="IPR027417">
    <property type="entry name" value="P-loop_NTPase"/>
</dbReference>
<feature type="transmembrane region" description="Helical" evidence="7">
    <location>
        <begin position="255"/>
        <end position="278"/>
    </location>
</feature>
<dbReference type="RefSeq" id="WP_338254498.1">
    <property type="nucleotide sequence ID" value="NZ_BSRI01000002.1"/>
</dbReference>
<dbReference type="SMART" id="SM00382">
    <property type="entry name" value="AAA"/>
    <property type="match status" value="1"/>
</dbReference>
<dbReference type="InterPro" id="IPR036640">
    <property type="entry name" value="ABC1_TM_sf"/>
</dbReference>
<proteinExistence type="predicted"/>
<sequence>MGFIMAGLDAEAYDRSYTDGQLIKRIIRYFKPKLPLMIAIIVLVVLNSCLDTAFPLLISNSIDTLVSTRAMEAALGLVVFILFSGALSWTCNMFRQRFTARSVGDVVLQLRTDAFSAVMSRDMSFFDEFSSGKIVSRVTSDTENFATVVTLTLNLLSQVLLYILIVVVLFFRNPQLALLTLSIMPLIIGVALGFRTLARKFTRNAQRSLARVNANVQEIVSGITIAKNFRQEQNMYDEFKQINAQSYYVNLRSGFLYNGIFPVLVFIANIGTTLIVYFGGRSVVSGTISAGDWFLFIQSLGLLWQPLTSIASFWSQFQLGLAASERVFALLDAEPRVHQTDEQPVQRIKGKITFQNVFFSYDDRQTVLKDFSLTIKAGETVAFVGHTGAGKSSIGKLISRFYEFQGGQILIDDRDIRSFDLHDYHQRLGIVPQSPFLFSGTVADNIRYARLDATDEEVRQVAQRIGNGDWIEALPEGLETLVGETGRALSMGQRQLVALARVLLQEPGIIIMDEATASVDPLTEAQIQEGLDVILEQRTAIVIAHRLSTIKHADRIIVLDGGRIAEEGTHEELMERGGHYSELYNTYFRHQSPDYKPGEGFVPTRI</sequence>
<dbReference type="PROSITE" id="PS50893">
    <property type="entry name" value="ABC_TRANSPORTER_2"/>
    <property type="match status" value="1"/>
</dbReference>
<feature type="transmembrane region" description="Helical" evidence="7">
    <location>
        <begin position="145"/>
        <end position="171"/>
    </location>
</feature>
<feature type="transmembrane region" description="Helical" evidence="7">
    <location>
        <begin position="70"/>
        <end position="91"/>
    </location>
</feature>
<evidence type="ECO:0000313" key="11">
    <source>
        <dbReference type="Proteomes" id="UP001344906"/>
    </source>
</evidence>
<dbReference type="CDD" id="cd07346">
    <property type="entry name" value="ABC_6TM_exporters"/>
    <property type="match status" value="1"/>
</dbReference>
<dbReference type="PROSITE" id="PS50929">
    <property type="entry name" value="ABC_TM1F"/>
    <property type="match status" value="1"/>
</dbReference>
<reference evidence="10 11" key="1">
    <citation type="submission" date="2023-02" db="EMBL/GenBank/DDBJ databases">
        <title>Dictyobacter halimunensis sp. nov., a new member of the class Ktedonobacteria from forest soil in a geothermal area.</title>
        <authorList>
            <person name="Rachmania M.K."/>
            <person name="Ningsih F."/>
            <person name="Sakai Y."/>
            <person name="Yabe S."/>
            <person name="Yokota A."/>
            <person name="Sjamsuridzal W."/>
        </authorList>
    </citation>
    <scope>NUCLEOTIDE SEQUENCE [LARGE SCALE GENOMIC DNA]</scope>
    <source>
        <strain evidence="10 11">S3.2.2.5</strain>
    </source>
</reference>
<evidence type="ECO:0000313" key="10">
    <source>
        <dbReference type="EMBL" id="GLV58328.1"/>
    </source>
</evidence>
<evidence type="ECO:0000256" key="4">
    <source>
        <dbReference type="ARBA" id="ARBA00022840"/>
    </source>
</evidence>
<keyword evidence="3" id="KW-0547">Nucleotide-binding</keyword>
<dbReference type="CDD" id="cd03254">
    <property type="entry name" value="ABCC_Glucan_exporter_like"/>
    <property type="match status" value="1"/>
</dbReference>
<evidence type="ECO:0000256" key="5">
    <source>
        <dbReference type="ARBA" id="ARBA00022989"/>
    </source>
</evidence>
<dbReference type="InterPro" id="IPR003593">
    <property type="entry name" value="AAA+_ATPase"/>
</dbReference>